<keyword evidence="1 2" id="KW-0597">Phosphoprotein</keyword>
<protein>
    <submittedName>
        <fullName evidence="4">Response regulator</fullName>
    </submittedName>
</protein>
<evidence type="ECO:0000256" key="1">
    <source>
        <dbReference type="ARBA" id="ARBA00022553"/>
    </source>
</evidence>
<dbReference type="SUPFAM" id="SSF52172">
    <property type="entry name" value="CheY-like"/>
    <property type="match status" value="1"/>
</dbReference>
<evidence type="ECO:0000259" key="3">
    <source>
        <dbReference type="PROSITE" id="PS50110"/>
    </source>
</evidence>
<dbReference type="Pfam" id="PF00072">
    <property type="entry name" value="Response_reg"/>
    <property type="match status" value="1"/>
</dbReference>
<dbReference type="Gene3D" id="3.40.50.2300">
    <property type="match status" value="1"/>
</dbReference>
<reference evidence="4" key="1">
    <citation type="submission" date="2022-05" db="EMBL/GenBank/DDBJ databases">
        <title>An RpoN-dependent PEP-CTERM gene is involved in floc formation of an Aquincola tertiaricarbonis strain.</title>
        <authorList>
            <person name="Qiu D."/>
            <person name="Xia M."/>
        </authorList>
    </citation>
    <scope>NUCLEOTIDE SEQUENCE</scope>
    <source>
        <strain evidence="4">RN12</strain>
    </source>
</reference>
<feature type="modified residue" description="4-aspartylphosphate" evidence="2">
    <location>
        <position position="64"/>
    </location>
</feature>
<dbReference type="Proteomes" id="UP001056201">
    <property type="component" value="Chromosome 1"/>
</dbReference>
<organism evidence="4 5">
    <name type="scientific">Aquincola tertiaricarbonis</name>
    <dbReference type="NCBI Taxonomy" id="391953"/>
    <lineage>
        <taxon>Bacteria</taxon>
        <taxon>Pseudomonadati</taxon>
        <taxon>Pseudomonadota</taxon>
        <taxon>Betaproteobacteria</taxon>
        <taxon>Burkholderiales</taxon>
        <taxon>Sphaerotilaceae</taxon>
        <taxon>Aquincola</taxon>
    </lineage>
</organism>
<dbReference type="InterPro" id="IPR050595">
    <property type="entry name" value="Bact_response_regulator"/>
</dbReference>
<dbReference type="RefSeq" id="WP_250194177.1">
    <property type="nucleotide sequence ID" value="NZ_CP097635.1"/>
</dbReference>
<keyword evidence="5" id="KW-1185">Reference proteome</keyword>
<dbReference type="InterPro" id="IPR011006">
    <property type="entry name" value="CheY-like_superfamily"/>
</dbReference>
<dbReference type="SMART" id="SM00448">
    <property type="entry name" value="REC"/>
    <property type="match status" value="1"/>
</dbReference>
<accession>A0ABY4S1V4</accession>
<dbReference type="PANTHER" id="PTHR44591">
    <property type="entry name" value="STRESS RESPONSE REGULATOR PROTEIN 1"/>
    <property type="match status" value="1"/>
</dbReference>
<dbReference type="EMBL" id="CP097635">
    <property type="protein sequence ID" value="URI05912.1"/>
    <property type="molecule type" value="Genomic_DNA"/>
</dbReference>
<gene>
    <name evidence="4" type="ORF">MW290_08130</name>
</gene>
<dbReference type="PANTHER" id="PTHR44591:SF3">
    <property type="entry name" value="RESPONSE REGULATORY DOMAIN-CONTAINING PROTEIN"/>
    <property type="match status" value="1"/>
</dbReference>
<evidence type="ECO:0000313" key="4">
    <source>
        <dbReference type="EMBL" id="URI05912.1"/>
    </source>
</evidence>
<sequence length="139" mass="15372">MPLSPTHQDPAPRARILIVEDDLDGAQALEALLQLEGYEVRTAPNGAEGLAVAAQFDPHIVLLDLHLPVVHGVAVAQHLRVNEHAMRRVIIGITGLSSAYPADAQAFDHKLSKPIDPDQLFSLLRQEWRERFEDSPFAF</sequence>
<evidence type="ECO:0000313" key="5">
    <source>
        <dbReference type="Proteomes" id="UP001056201"/>
    </source>
</evidence>
<feature type="domain" description="Response regulatory" evidence="3">
    <location>
        <begin position="15"/>
        <end position="128"/>
    </location>
</feature>
<proteinExistence type="predicted"/>
<dbReference type="PROSITE" id="PS50110">
    <property type="entry name" value="RESPONSE_REGULATORY"/>
    <property type="match status" value="1"/>
</dbReference>
<name>A0ABY4S1V4_AQUTE</name>
<evidence type="ECO:0000256" key="2">
    <source>
        <dbReference type="PROSITE-ProRule" id="PRU00169"/>
    </source>
</evidence>
<dbReference type="CDD" id="cd17546">
    <property type="entry name" value="REC_hyHK_CKI1_RcsC-like"/>
    <property type="match status" value="1"/>
</dbReference>
<dbReference type="InterPro" id="IPR001789">
    <property type="entry name" value="Sig_transdc_resp-reg_receiver"/>
</dbReference>